<dbReference type="Proteomes" id="UP000091820">
    <property type="component" value="Unassembled WGS sequence"/>
</dbReference>
<dbReference type="GO" id="GO:0005730">
    <property type="term" value="C:nucleolus"/>
    <property type="evidence" value="ECO:0007669"/>
    <property type="project" value="UniProtKB-SubCell"/>
</dbReference>
<dbReference type="Pfam" id="PF00076">
    <property type="entry name" value="RRM_1"/>
    <property type="match status" value="2"/>
</dbReference>
<protein>
    <recommendedName>
        <fullName evidence="7">RRM domain-containing protein</fullName>
    </recommendedName>
</protein>
<reference evidence="8" key="2">
    <citation type="submission" date="2020-05" db="UniProtKB">
        <authorList>
            <consortium name="EnsemblMetazoa"/>
        </authorList>
    </citation>
    <scope>IDENTIFICATION</scope>
    <source>
        <strain evidence="8">IAEA</strain>
    </source>
</reference>
<keyword evidence="9" id="KW-1185">Reference proteome</keyword>
<dbReference type="PANTHER" id="PTHR23236">
    <property type="entry name" value="EUKARYOTIC TRANSLATION INITIATION FACTOR 4B/4H"/>
    <property type="match status" value="1"/>
</dbReference>
<evidence type="ECO:0000256" key="6">
    <source>
        <dbReference type="SAM" id="MobiDB-lite"/>
    </source>
</evidence>
<evidence type="ECO:0000256" key="2">
    <source>
        <dbReference type="ARBA" id="ARBA00007077"/>
    </source>
</evidence>
<feature type="region of interest" description="Disordered" evidence="6">
    <location>
        <begin position="74"/>
        <end position="225"/>
    </location>
</feature>
<dbReference type="STRING" id="37001.A0A1A9W2U2"/>
<feature type="compositionally biased region" description="Basic and acidic residues" evidence="6">
    <location>
        <begin position="74"/>
        <end position="84"/>
    </location>
</feature>
<feature type="compositionally biased region" description="Basic residues" evidence="6">
    <location>
        <begin position="293"/>
        <end position="305"/>
    </location>
</feature>
<dbReference type="Gene3D" id="3.30.70.330">
    <property type="match status" value="2"/>
</dbReference>
<comment type="similarity">
    <text evidence="2">Belongs to the RRM RBM34 family.</text>
</comment>
<dbReference type="EnsemblMetazoa" id="GBRI004309-RA">
    <property type="protein sequence ID" value="GBRI004309-PA"/>
    <property type="gene ID" value="GBRI004309"/>
</dbReference>
<dbReference type="GO" id="GO:0019843">
    <property type="term" value="F:rRNA binding"/>
    <property type="evidence" value="ECO:0007669"/>
    <property type="project" value="TreeGrafter"/>
</dbReference>
<evidence type="ECO:0000256" key="5">
    <source>
        <dbReference type="PROSITE-ProRule" id="PRU00176"/>
    </source>
</evidence>
<feature type="domain" description="RRM" evidence="7">
    <location>
        <begin position="323"/>
        <end position="409"/>
    </location>
</feature>
<sequence>MKKLKNLEKKSNEGEKQLFQDGKIIKKKQKIKKESFQQLNESSLQRLNGNDVKDEVVLQAKKLNKSGKKLELKKLKQDDTDNKISDNIQQTEMAHPRKESVTDIKDFSGAETKQLKKKKDKPEVNEGKSADIKLKKTSIKKGENLSAAEMEKKTMKKGVESDISDDKSDDGVHKKRTTDERENINGAEIERLEEKKAKKLAQKEKKKLKKLQLKEQAQIASNQSKLSGVQGSVNEALHVLPRPSKKVKNHPLSNSKNGNVDETKETITDQNADKEGKTVKKMKSRSAEELKLAKKQRRAEKRARIKKEKEEVRRLRDPAIELATVFVGNLPVNTKRTQLVRLFKGYEPVNAVRMCTAAGQILIKHKMRREAGSLNAYVVLKDKETAERALALNGIEFKGNHLRVTPSDIKNSYKASNDVKRTVFVGNLKYSATEETLREIFSSCGEINYIRCLREDEKGCKGVAYVCFKSPDAVGLALELNETMLDERPIHVERYDIKKLGAKEARTAEIKKHDKTKKWNQSVGKDKTLEKTDNIKKKKNEFKGVKIDVAMKKKLKQKKKKPNNEMLKLAKKIAPKSKV</sequence>
<dbReference type="SUPFAM" id="SSF54928">
    <property type="entry name" value="RNA-binding domain, RBD"/>
    <property type="match status" value="2"/>
</dbReference>
<feature type="compositionally biased region" description="Basic and acidic residues" evidence="6">
    <location>
        <begin position="1"/>
        <end position="18"/>
    </location>
</feature>
<dbReference type="PROSITE" id="PS50102">
    <property type="entry name" value="RRM"/>
    <property type="match status" value="2"/>
</dbReference>
<dbReference type="AlphaFoldDB" id="A0A1A9W2U2"/>
<evidence type="ECO:0000313" key="8">
    <source>
        <dbReference type="EnsemblMetazoa" id="GBRI004309-PA"/>
    </source>
</evidence>
<proteinExistence type="inferred from homology"/>
<dbReference type="GO" id="GO:0000463">
    <property type="term" value="P:maturation of LSU-rRNA from tricistronic rRNA transcript (SSU-rRNA, 5.8S rRNA, LSU-rRNA)"/>
    <property type="evidence" value="ECO:0007669"/>
    <property type="project" value="TreeGrafter"/>
</dbReference>
<dbReference type="VEuPathDB" id="VectorBase:GBRI004309"/>
<reference evidence="9" key="1">
    <citation type="submission" date="2014-03" db="EMBL/GenBank/DDBJ databases">
        <authorList>
            <person name="Aksoy S."/>
            <person name="Warren W."/>
            <person name="Wilson R.K."/>
        </authorList>
    </citation>
    <scope>NUCLEOTIDE SEQUENCE [LARGE SCALE GENOMIC DNA]</scope>
    <source>
        <strain evidence="9">IAEA</strain>
    </source>
</reference>
<dbReference type="PANTHER" id="PTHR23236:SF25">
    <property type="entry name" value="RNA-BINDING PROTEIN 34"/>
    <property type="match status" value="1"/>
</dbReference>
<feature type="compositionally biased region" description="Basic residues" evidence="6">
    <location>
        <begin position="569"/>
        <end position="579"/>
    </location>
</feature>
<feature type="compositionally biased region" description="Basic and acidic residues" evidence="6">
    <location>
        <begin position="94"/>
        <end position="108"/>
    </location>
</feature>
<evidence type="ECO:0000256" key="4">
    <source>
        <dbReference type="ARBA" id="ARBA00023242"/>
    </source>
</evidence>
<accession>A0A1A9W2U2</accession>
<evidence type="ECO:0000256" key="3">
    <source>
        <dbReference type="ARBA" id="ARBA00022884"/>
    </source>
</evidence>
<dbReference type="InterPro" id="IPR035979">
    <property type="entry name" value="RBD_domain_sf"/>
</dbReference>
<feature type="compositionally biased region" description="Basic residues" evidence="6">
    <location>
        <begin position="197"/>
        <end position="211"/>
    </location>
</feature>
<dbReference type="SMART" id="SM00360">
    <property type="entry name" value="RRM"/>
    <property type="match status" value="2"/>
</dbReference>
<evidence type="ECO:0000259" key="7">
    <source>
        <dbReference type="PROSITE" id="PS50102"/>
    </source>
</evidence>
<evidence type="ECO:0000256" key="1">
    <source>
        <dbReference type="ARBA" id="ARBA00004604"/>
    </source>
</evidence>
<organism evidence="8 9">
    <name type="scientific">Glossina brevipalpis</name>
    <dbReference type="NCBI Taxonomy" id="37001"/>
    <lineage>
        <taxon>Eukaryota</taxon>
        <taxon>Metazoa</taxon>
        <taxon>Ecdysozoa</taxon>
        <taxon>Arthropoda</taxon>
        <taxon>Hexapoda</taxon>
        <taxon>Insecta</taxon>
        <taxon>Pterygota</taxon>
        <taxon>Neoptera</taxon>
        <taxon>Endopterygota</taxon>
        <taxon>Diptera</taxon>
        <taxon>Brachycera</taxon>
        <taxon>Muscomorpha</taxon>
        <taxon>Hippoboscoidea</taxon>
        <taxon>Glossinidae</taxon>
        <taxon>Glossina</taxon>
    </lineage>
</organism>
<name>A0A1A9W2U2_9MUSC</name>
<feature type="compositionally biased region" description="Basic and acidic residues" evidence="6">
    <location>
        <begin position="149"/>
        <end position="196"/>
    </location>
</feature>
<keyword evidence="3 5" id="KW-0694">RNA-binding</keyword>
<keyword evidence="4" id="KW-0539">Nucleus</keyword>
<evidence type="ECO:0000313" key="9">
    <source>
        <dbReference type="Proteomes" id="UP000091820"/>
    </source>
</evidence>
<comment type="subcellular location">
    <subcellularLocation>
        <location evidence="1">Nucleus</location>
        <location evidence="1">Nucleolus</location>
    </subcellularLocation>
</comment>
<feature type="region of interest" description="Disordered" evidence="6">
    <location>
        <begin position="1"/>
        <end position="22"/>
    </location>
</feature>
<dbReference type="InterPro" id="IPR012677">
    <property type="entry name" value="Nucleotide-bd_a/b_plait_sf"/>
</dbReference>
<feature type="region of interest" description="Disordered" evidence="6">
    <location>
        <begin position="554"/>
        <end position="579"/>
    </location>
</feature>
<dbReference type="InterPro" id="IPR000504">
    <property type="entry name" value="RRM_dom"/>
</dbReference>
<feature type="compositionally biased region" description="Basic and acidic residues" evidence="6">
    <location>
        <begin position="120"/>
        <end position="134"/>
    </location>
</feature>
<feature type="region of interest" description="Disordered" evidence="6">
    <location>
        <begin position="274"/>
        <end position="305"/>
    </location>
</feature>
<feature type="domain" description="RRM" evidence="7">
    <location>
        <begin position="421"/>
        <end position="497"/>
    </location>
</feature>